<dbReference type="RefSeq" id="WP_160903394.1">
    <property type="nucleotide sequence ID" value="NZ_CP102850.1"/>
</dbReference>
<evidence type="ECO:0000313" key="9">
    <source>
        <dbReference type="EMBL" id="MXP22996.1"/>
    </source>
</evidence>
<dbReference type="GO" id="GO:0046872">
    <property type="term" value="F:metal ion binding"/>
    <property type="evidence" value="ECO:0007669"/>
    <property type="project" value="UniProtKB-KW"/>
</dbReference>
<evidence type="ECO:0000313" key="10">
    <source>
        <dbReference type="Proteomes" id="UP000475545"/>
    </source>
</evidence>
<dbReference type="GO" id="GO:0005886">
    <property type="term" value="C:plasma membrane"/>
    <property type="evidence" value="ECO:0007669"/>
    <property type="project" value="UniProtKB-SubCell"/>
</dbReference>
<feature type="transmembrane region" description="Helical" evidence="8">
    <location>
        <begin position="45"/>
        <end position="66"/>
    </location>
</feature>
<feature type="binding site" evidence="7">
    <location>
        <position position="201"/>
    </location>
    <ligand>
        <name>Zn(2+)</name>
        <dbReference type="ChEBI" id="CHEBI:29105"/>
    </ligand>
</feature>
<comment type="caution">
    <text evidence="9">The sequence shown here is derived from an EMBL/GenBank/DDBJ whole genome shotgun (WGS) entry which is preliminary data.</text>
</comment>
<evidence type="ECO:0000256" key="3">
    <source>
        <dbReference type="ARBA" id="ARBA00022475"/>
    </source>
</evidence>
<dbReference type="InterPro" id="IPR004254">
    <property type="entry name" value="AdipoR/HlyIII-related"/>
</dbReference>
<feature type="transmembrane region" description="Helical" evidence="8">
    <location>
        <begin position="162"/>
        <end position="187"/>
    </location>
</feature>
<dbReference type="PANTHER" id="PTHR20855">
    <property type="entry name" value="ADIPOR/PROGESTIN RECEPTOR-RELATED"/>
    <property type="match status" value="1"/>
</dbReference>
<dbReference type="InterPro" id="IPR005744">
    <property type="entry name" value="Hy-lIII"/>
</dbReference>
<accession>A0A6L7GSU7</accession>
<feature type="transmembrane region" description="Helical" evidence="8">
    <location>
        <begin position="87"/>
        <end position="104"/>
    </location>
</feature>
<dbReference type="NCBIfam" id="TIGR01065">
    <property type="entry name" value="hlyIII"/>
    <property type="match status" value="1"/>
</dbReference>
<proteinExistence type="inferred from homology"/>
<evidence type="ECO:0000256" key="1">
    <source>
        <dbReference type="ARBA" id="ARBA00004651"/>
    </source>
</evidence>
<feature type="binding site" evidence="7">
    <location>
        <position position="67"/>
    </location>
    <ligand>
        <name>Zn(2+)</name>
        <dbReference type="ChEBI" id="CHEBI:29105"/>
    </ligand>
</feature>
<dbReference type="Pfam" id="PF03006">
    <property type="entry name" value="HlyIII"/>
    <property type="match status" value="1"/>
</dbReference>
<name>A0A6L7GSU7_9ACTN</name>
<evidence type="ECO:0000256" key="2">
    <source>
        <dbReference type="ARBA" id="ARBA00008488"/>
    </source>
</evidence>
<dbReference type="GO" id="GO:0140911">
    <property type="term" value="F:pore-forming activity"/>
    <property type="evidence" value="ECO:0007669"/>
    <property type="project" value="InterPro"/>
</dbReference>
<keyword evidence="7" id="KW-0479">Metal-binding</keyword>
<organism evidence="9 10">
    <name type="scientific">Gordonia mangrovi</name>
    <dbReference type="NCBI Taxonomy" id="2665643"/>
    <lineage>
        <taxon>Bacteria</taxon>
        <taxon>Bacillati</taxon>
        <taxon>Actinomycetota</taxon>
        <taxon>Actinomycetes</taxon>
        <taxon>Mycobacteriales</taxon>
        <taxon>Gordoniaceae</taxon>
        <taxon>Gordonia</taxon>
    </lineage>
</organism>
<feature type="binding site" evidence="7">
    <location>
        <position position="197"/>
    </location>
    <ligand>
        <name>Zn(2+)</name>
        <dbReference type="ChEBI" id="CHEBI:29105"/>
    </ligand>
</feature>
<dbReference type="Proteomes" id="UP000475545">
    <property type="component" value="Unassembled WGS sequence"/>
</dbReference>
<feature type="transmembrane region" description="Helical" evidence="8">
    <location>
        <begin position="21"/>
        <end position="39"/>
    </location>
</feature>
<evidence type="ECO:0000256" key="8">
    <source>
        <dbReference type="SAM" id="Phobius"/>
    </source>
</evidence>
<keyword evidence="5 8" id="KW-1133">Transmembrane helix</keyword>
<feature type="transmembrane region" description="Helical" evidence="8">
    <location>
        <begin position="199"/>
        <end position="219"/>
    </location>
</feature>
<reference evidence="9 10" key="1">
    <citation type="submission" date="2019-11" db="EMBL/GenBank/DDBJ databases">
        <title>Gordonia sp. nov., a novel actinobacterium isolated from mangrove soil in Hainan.</title>
        <authorList>
            <person name="Huang X."/>
            <person name="Xie Y."/>
            <person name="Chu X."/>
            <person name="Xiao K."/>
        </authorList>
    </citation>
    <scope>NUCLEOTIDE SEQUENCE [LARGE SCALE GENOMIC DNA]</scope>
    <source>
        <strain evidence="9 10">HNM0687</strain>
    </source>
</reference>
<evidence type="ECO:0000256" key="4">
    <source>
        <dbReference type="ARBA" id="ARBA00022692"/>
    </source>
</evidence>
<keyword evidence="3" id="KW-1003">Cell membrane</keyword>
<keyword evidence="10" id="KW-1185">Reference proteome</keyword>
<protein>
    <submittedName>
        <fullName evidence="9">Hemolysin III family protein</fullName>
    </submittedName>
</protein>
<evidence type="ECO:0000256" key="5">
    <source>
        <dbReference type="ARBA" id="ARBA00022989"/>
    </source>
</evidence>
<evidence type="ECO:0000256" key="6">
    <source>
        <dbReference type="ARBA" id="ARBA00023136"/>
    </source>
</evidence>
<feature type="transmembrane region" description="Helical" evidence="8">
    <location>
        <begin position="136"/>
        <end position="156"/>
    </location>
</feature>
<keyword evidence="6 8" id="KW-0472">Membrane</keyword>
<evidence type="ECO:0000256" key="7">
    <source>
        <dbReference type="PIRSR" id="PIRSR604254-1"/>
    </source>
</evidence>
<sequence>MLAHETSADTPPRLRGVIHQYAAWAAICAGVAVVIGAAALRGPFAAAMCAVYALTTFGVFAVSASYHRIAWRTPRAQVRMKRADHSMIFVFIAGTYTPFCALALPANVRWWVLGIVWLGAIAGVILKLAWPTAPRWLGVSLYVLLGWVIIVVAPALVTEVGWTVIILLATGGVFYTVGGILYAARWPNPWPSTFGHHEVFHACTAIAAALHYAAIWLVLAA</sequence>
<comment type="subcellular location">
    <subcellularLocation>
        <location evidence="1">Cell membrane</location>
        <topology evidence="1">Multi-pass membrane protein</topology>
    </subcellularLocation>
</comment>
<dbReference type="PANTHER" id="PTHR20855:SF3">
    <property type="entry name" value="LD03007P"/>
    <property type="match status" value="1"/>
</dbReference>
<dbReference type="AlphaFoldDB" id="A0A6L7GSU7"/>
<feature type="transmembrane region" description="Helical" evidence="8">
    <location>
        <begin position="110"/>
        <end position="129"/>
    </location>
</feature>
<keyword evidence="7" id="KW-0862">Zinc</keyword>
<comment type="similarity">
    <text evidence="2">Belongs to the UPF0073 (Hly-III) family.</text>
</comment>
<dbReference type="EMBL" id="WMBR01000004">
    <property type="protein sequence ID" value="MXP22996.1"/>
    <property type="molecule type" value="Genomic_DNA"/>
</dbReference>
<keyword evidence="4 8" id="KW-0812">Transmembrane</keyword>
<gene>
    <name evidence="9" type="ORF">GIY30_16790</name>
</gene>